<feature type="non-terminal residue" evidence="1">
    <location>
        <position position="87"/>
    </location>
</feature>
<organism evidence="1">
    <name type="scientific">Arion vulgaris</name>
    <dbReference type="NCBI Taxonomy" id="1028688"/>
    <lineage>
        <taxon>Eukaryota</taxon>
        <taxon>Metazoa</taxon>
        <taxon>Spiralia</taxon>
        <taxon>Lophotrochozoa</taxon>
        <taxon>Mollusca</taxon>
        <taxon>Gastropoda</taxon>
        <taxon>Heterobranchia</taxon>
        <taxon>Euthyneura</taxon>
        <taxon>Panpulmonata</taxon>
        <taxon>Eupulmonata</taxon>
        <taxon>Stylommatophora</taxon>
        <taxon>Helicina</taxon>
        <taxon>Arionoidea</taxon>
        <taxon>Arionidae</taxon>
        <taxon>Arion</taxon>
    </lineage>
</organism>
<name>A0A0B7C278_9EUPU</name>
<dbReference type="AlphaFoldDB" id="A0A0B7C278"/>
<sequence>DIHAAIASIEDWLGNYRPALDSILHAVELEPANSKYRWLKAKLQKQNIVVDTQKAKMELISTVPRAFPTILELEKLSAKDLDTNEFM</sequence>
<dbReference type="EMBL" id="HACG01052688">
    <property type="protein sequence ID" value="CEK99559.1"/>
    <property type="molecule type" value="Transcribed_RNA"/>
</dbReference>
<reference evidence="1" key="1">
    <citation type="submission" date="2014-12" db="EMBL/GenBank/DDBJ databases">
        <title>Insight into the proteome of Arion vulgaris.</title>
        <authorList>
            <person name="Aradska J."/>
            <person name="Bulat T."/>
            <person name="Smidak R."/>
            <person name="Sarate P."/>
            <person name="Gangsoo J."/>
            <person name="Sialana F."/>
            <person name="Bilban M."/>
            <person name="Lubec G."/>
        </authorList>
    </citation>
    <scope>NUCLEOTIDE SEQUENCE</scope>
    <source>
        <tissue evidence="1">Skin</tissue>
    </source>
</reference>
<protein>
    <submittedName>
        <fullName evidence="1">Uncharacterized protein</fullName>
    </submittedName>
</protein>
<evidence type="ECO:0000313" key="1">
    <source>
        <dbReference type="EMBL" id="CEK99559.1"/>
    </source>
</evidence>
<accession>A0A0B7C278</accession>
<gene>
    <name evidence="1" type="primary">ORF221559</name>
</gene>
<proteinExistence type="predicted"/>
<feature type="non-terminal residue" evidence="1">
    <location>
        <position position="1"/>
    </location>
</feature>